<dbReference type="AlphaFoldDB" id="A0AAP0CA25"/>
<evidence type="ECO:0000256" key="1">
    <source>
        <dbReference type="SAM" id="MobiDB-lite"/>
    </source>
</evidence>
<name>A0AAP0CA25_9ASTR</name>
<feature type="compositionally biased region" description="Polar residues" evidence="1">
    <location>
        <begin position="256"/>
        <end position="270"/>
    </location>
</feature>
<dbReference type="EMBL" id="JBCNJP010005301">
    <property type="protein sequence ID" value="KAK9049688.1"/>
    <property type="molecule type" value="Genomic_DNA"/>
</dbReference>
<sequence length="390" mass="42697">MVSEPSSPKASVDPSSTQSLIIQPTMTDSSSLILNPSMKDLTIVTLPGTLKLTSSNYLAWKTQIEALLYGLDLYKFIDGSHPAPQPIKATDGSSTPDPNYATWFCQDRLLFGALVGSLSPSIVPLITGASSSRDAWQILAQTYASPTRGHIKQLKHRLKQSTKTPTQSITDYMQTIKSTVDELAILGKKMDDEDVIDIILHGLDQTHYKPIIDAIHARDTPIAFNELHEKLINHELTLTQLSGNQALHQPASVFYTQSRPGNKSSSPRNTHANHRPTSHVSSSRPNANASGLLATPTSSTGTKPYLGKCQWCQQLGHSIHTCTIFKQQHPNISVPSFRKSSQKNMPQAYTMHASTNTGSHSTNWLFDSGASHHVTNDLNNLSIHTPYDGT</sequence>
<dbReference type="Proteomes" id="UP001408789">
    <property type="component" value="Unassembled WGS sequence"/>
</dbReference>
<feature type="region of interest" description="Disordered" evidence="1">
    <location>
        <begin position="256"/>
        <end position="296"/>
    </location>
</feature>
<evidence type="ECO:0000313" key="2">
    <source>
        <dbReference type="EMBL" id="KAK9049688.1"/>
    </source>
</evidence>
<dbReference type="Pfam" id="PF14223">
    <property type="entry name" value="Retrotran_gag_2"/>
    <property type="match status" value="1"/>
</dbReference>
<feature type="region of interest" description="Disordered" evidence="1">
    <location>
        <begin position="1"/>
        <end position="20"/>
    </location>
</feature>
<dbReference type="PANTHER" id="PTHR47481">
    <property type="match status" value="1"/>
</dbReference>
<feature type="compositionally biased region" description="Polar residues" evidence="1">
    <location>
        <begin position="278"/>
        <end position="296"/>
    </location>
</feature>
<organism evidence="2 3">
    <name type="scientific">Deinandra increscens subsp. villosa</name>
    <dbReference type="NCBI Taxonomy" id="3103831"/>
    <lineage>
        <taxon>Eukaryota</taxon>
        <taxon>Viridiplantae</taxon>
        <taxon>Streptophyta</taxon>
        <taxon>Embryophyta</taxon>
        <taxon>Tracheophyta</taxon>
        <taxon>Spermatophyta</taxon>
        <taxon>Magnoliopsida</taxon>
        <taxon>eudicotyledons</taxon>
        <taxon>Gunneridae</taxon>
        <taxon>Pentapetalae</taxon>
        <taxon>asterids</taxon>
        <taxon>campanulids</taxon>
        <taxon>Asterales</taxon>
        <taxon>Asteraceae</taxon>
        <taxon>Asteroideae</taxon>
        <taxon>Heliantheae alliance</taxon>
        <taxon>Madieae</taxon>
        <taxon>Madiinae</taxon>
        <taxon>Deinandra</taxon>
    </lineage>
</organism>
<protein>
    <recommendedName>
        <fullName evidence="4">Retrovirus-related Pol polyprotein from transposon RE1</fullName>
    </recommendedName>
</protein>
<keyword evidence="3" id="KW-1185">Reference proteome</keyword>
<comment type="caution">
    <text evidence="2">The sequence shown here is derived from an EMBL/GenBank/DDBJ whole genome shotgun (WGS) entry which is preliminary data.</text>
</comment>
<evidence type="ECO:0008006" key="4">
    <source>
        <dbReference type="Google" id="ProtNLM"/>
    </source>
</evidence>
<proteinExistence type="predicted"/>
<dbReference type="PANTHER" id="PTHR47481:SF22">
    <property type="entry name" value="RETROTRANSPOSON GAG DOMAIN-CONTAINING PROTEIN"/>
    <property type="match status" value="1"/>
</dbReference>
<evidence type="ECO:0000313" key="3">
    <source>
        <dbReference type="Proteomes" id="UP001408789"/>
    </source>
</evidence>
<gene>
    <name evidence="2" type="ORF">SSX86_031342</name>
</gene>
<accession>A0AAP0CA25</accession>
<reference evidence="2 3" key="1">
    <citation type="submission" date="2024-04" db="EMBL/GenBank/DDBJ databases">
        <title>The reference genome of an endangered Asteraceae, Deinandra increscens subsp. villosa, native to the Central Coast of California.</title>
        <authorList>
            <person name="Guilliams M."/>
            <person name="Hasenstab-Lehman K."/>
            <person name="Meyer R."/>
            <person name="Mcevoy S."/>
        </authorList>
    </citation>
    <scope>NUCLEOTIDE SEQUENCE [LARGE SCALE GENOMIC DNA]</scope>
    <source>
        <tissue evidence="2">Leaf</tissue>
    </source>
</reference>